<comment type="caution">
    <text evidence="2">The sequence shown here is derived from an EMBL/GenBank/DDBJ whole genome shotgun (WGS) entry which is preliminary data.</text>
</comment>
<evidence type="ECO:0000313" key="3">
    <source>
        <dbReference type="Proteomes" id="UP000266841"/>
    </source>
</evidence>
<proteinExistence type="predicted"/>
<evidence type="ECO:0000313" key="2">
    <source>
        <dbReference type="EMBL" id="EJK63448.1"/>
    </source>
</evidence>
<dbReference type="AlphaFoldDB" id="K0SBC8"/>
<feature type="region of interest" description="Disordered" evidence="1">
    <location>
        <begin position="24"/>
        <end position="74"/>
    </location>
</feature>
<feature type="compositionally biased region" description="Pro residues" evidence="1">
    <location>
        <begin position="44"/>
        <end position="58"/>
    </location>
</feature>
<organism evidence="2 3">
    <name type="scientific">Thalassiosira oceanica</name>
    <name type="common">Marine diatom</name>
    <dbReference type="NCBI Taxonomy" id="159749"/>
    <lineage>
        <taxon>Eukaryota</taxon>
        <taxon>Sar</taxon>
        <taxon>Stramenopiles</taxon>
        <taxon>Ochrophyta</taxon>
        <taxon>Bacillariophyta</taxon>
        <taxon>Coscinodiscophyceae</taxon>
        <taxon>Thalassiosirophycidae</taxon>
        <taxon>Thalassiosirales</taxon>
        <taxon>Thalassiosiraceae</taxon>
        <taxon>Thalassiosira</taxon>
    </lineage>
</organism>
<name>K0SBC8_THAOC</name>
<reference evidence="2 3" key="1">
    <citation type="journal article" date="2012" name="Genome Biol.">
        <title>Genome and low-iron response of an oceanic diatom adapted to chronic iron limitation.</title>
        <authorList>
            <person name="Lommer M."/>
            <person name="Specht M."/>
            <person name="Roy A.S."/>
            <person name="Kraemer L."/>
            <person name="Andreson R."/>
            <person name="Gutowska M.A."/>
            <person name="Wolf J."/>
            <person name="Bergner S.V."/>
            <person name="Schilhabel M.B."/>
            <person name="Klostermeier U.C."/>
            <person name="Beiko R.G."/>
            <person name="Rosenstiel P."/>
            <person name="Hippler M."/>
            <person name="Laroche J."/>
        </authorList>
    </citation>
    <scope>NUCLEOTIDE SEQUENCE [LARGE SCALE GENOMIC DNA]</scope>
    <source>
        <strain evidence="2 3">CCMP1005</strain>
    </source>
</reference>
<accession>K0SBC8</accession>
<sequence>LQPSPSNLPAGPPERIHLTVPFDDNELDKACEPGEPFDPKAPRAEPPQPGPNILPAGPPEQTDAHVPPPTTINASFNQVRGLQHDNSVNIATMYPPQQKGYSASTSCSALPSLRPSFQIEPPPLSIFDECIDAQTTGEPQTTSDKCTYLPHTSYLA</sequence>
<keyword evidence="3" id="KW-1185">Reference proteome</keyword>
<feature type="compositionally biased region" description="Polar residues" evidence="1">
    <location>
        <begin position="136"/>
        <end position="145"/>
    </location>
</feature>
<dbReference type="Proteomes" id="UP000266841">
    <property type="component" value="Unassembled WGS sequence"/>
</dbReference>
<protein>
    <submittedName>
        <fullName evidence="2">Uncharacterized protein</fullName>
    </submittedName>
</protein>
<feature type="compositionally biased region" description="Basic and acidic residues" evidence="1">
    <location>
        <begin position="27"/>
        <end position="43"/>
    </location>
</feature>
<gene>
    <name evidence="2" type="ORF">THAOC_15888</name>
</gene>
<dbReference type="EMBL" id="AGNL01018241">
    <property type="protein sequence ID" value="EJK63448.1"/>
    <property type="molecule type" value="Genomic_DNA"/>
</dbReference>
<feature type="non-terminal residue" evidence="2">
    <location>
        <position position="1"/>
    </location>
</feature>
<feature type="region of interest" description="Disordered" evidence="1">
    <location>
        <begin position="136"/>
        <end position="156"/>
    </location>
</feature>
<evidence type="ECO:0000256" key="1">
    <source>
        <dbReference type="SAM" id="MobiDB-lite"/>
    </source>
</evidence>